<dbReference type="SUPFAM" id="SSF103378">
    <property type="entry name" value="2-methylcitrate dehydratase PrpD"/>
    <property type="match status" value="1"/>
</dbReference>
<feature type="domain" description="MmgE/PrpD C-terminal" evidence="3">
    <location>
        <begin position="268"/>
        <end position="430"/>
    </location>
</feature>
<dbReference type="EMBL" id="JACBXS010000018">
    <property type="protein sequence ID" value="NYS25348.1"/>
    <property type="molecule type" value="Genomic_DNA"/>
</dbReference>
<dbReference type="Gene3D" id="3.30.1330.120">
    <property type="entry name" value="2-methylcitrate dehydratase PrpD"/>
    <property type="match status" value="1"/>
</dbReference>
<dbReference type="InterPro" id="IPR036148">
    <property type="entry name" value="MmgE/PrpD_sf"/>
</dbReference>
<evidence type="ECO:0000313" key="5">
    <source>
        <dbReference type="Proteomes" id="UP000529417"/>
    </source>
</evidence>
<dbReference type="PANTHER" id="PTHR16943">
    <property type="entry name" value="2-METHYLCITRATE DEHYDRATASE-RELATED"/>
    <property type="match status" value="1"/>
</dbReference>
<dbReference type="InterPro" id="IPR042188">
    <property type="entry name" value="MmgE/PrpD_sf_2"/>
</dbReference>
<comment type="similarity">
    <text evidence="1">Belongs to the PrpD family.</text>
</comment>
<proteinExistence type="inferred from homology"/>
<evidence type="ECO:0000259" key="2">
    <source>
        <dbReference type="Pfam" id="PF03972"/>
    </source>
</evidence>
<sequence length="456" mass="47786">MDNPLHTLAGAAADWSAREITPEVDHATRRAVLDWFGAMLPGCVDGPAPLLTRALESGRGSGGAVTYTDGQRGSARHAALLNGVASHTAEFDDIFRDGGYHPGSPTISAALAVAQDLGASHDAFQRAVIGGYEVGCRIAMALQPSHYENWHITATVGTMGAAVSTAMLKGCDAEGIGHAIAIASSFAGGHQENLVGQGLTKPLHCGHAADAGVLAGLSAAAGVTGSPDSLHAPHGYAAATSDSTGNWGAAFAGLGDWTPIARLTLKNHGCCGHIFPALDGMRALIAAHGFGRDDIRTIAVEGYGPTKSICDRMAVNSPRDARFSLQYCMSALLHLGDVRIAAFTPDALARADIRAFMDRVSVTRAEDIAREYPRKRMARLAVTLNDGRVLEHFQRTRKGDPDDPLSDAELFAKYDELAATALDPETARALRDRIMTGTELLGAVAPVARAGGRNRD</sequence>
<dbReference type="Gene3D" id="1.10.4100.10">
    <property type="entry name" value="2-methylcitrate dehydratase PrpD"/>
    <property type="match status" value="1"/>
</dbReference>
<reference evidence="4 5" key="1">
    <citation type="journal article" date="2000" name="Arch. Microbiol.">
        <title>Rhodobaca bogoriensis gen. nov. and sp. nov., an alkaliphilic purple nonsulfur bacterium from African Rift Valley soda lakes.</title>
        <authorList>
            <person name="Milford A.D."/>
            <person name="Achenbach L.A."/>
            <person name="Jung D.O."/>
            <person name="Madigan M.T."/>
        </authorList>
    </citation>
    <scope>NUCLEOTIDE SEQUENCE [LARGE SCALE GENOMIC DNA]</scope>
    <source>
        <strain evidence="4 5">2376</strain>
    </source>
</reference>
<evidence type="ECO:0000259" key="3">
    <source>
        <dbReference type="Pfam" id="PF19305"/>
    </source>
</evidence>
<organism evidence="4 5">
    <name type="scientific">Rhabdonatronobacter sediminivivens</name>
    <dbReference type="NCBI Taxonomy" id="2743469"/>
    <lineage>
        <taxon>Bacteria</taxon>
        <taxon>Pseudomonadati</taxon>
        <taxon>Pseudomonadota</taxon>
        <taxon>Alphaproteobacteria</taxon>
        <taxon>Rhodobacterales</taxon>
        <taxon>Paracoccaceae</taxon>
        <taxon>Rhabdonatronobacter</taxon>
    </lineage>
</organism>
<feature type="domain" description="MmgE/PrpD N-terminal" evidence="2">
    <location>
        <begin position="7"/>
        <end position="243"/>
    </location>
</feature>
<gene>
    <name evidence="4" type="ORF">HUK65_10120</name>
</gene>
<dbReference type="RefSeq" id="WP_179906055.1">
    <property type="nucleotide sequence ID" value="NZ_JACBXS010000018.1"/>
</dbReference>
<accession>A0A7Z0HZV9</accession>
<name>A0A7Z0HZV9_9RHOB</name>
<dbReference type="Pfam" id="PF19305">
    <property type="entry name" value="MmgE_PrpD_C"/>
    <property type="match status" value="1"/>
</dbReference>
<dbReference type="PANTHER" id="PTHR16943:SF8">
    <property type="entry name" value="2-METHYLCITRATE DEHYDRATASE"/>
    <property type="match status" value="1"/>
</dbReference>
<protein>
    <submittedName>
        <fullName evidence="4">MmgE/PrpD family protein</fullName>
    </submittedName>
</protein>
<dbReference type="InterPro" id="IPR045336">
    <property type="entry name" value="MmgE_PrpD_N"/>
</dbReference>
<keyword evidence="5" id="KW-1185">Reference proteome</keyword>
<dbReference type="Proteomes" id="UP000529417">
    <property type="component" value="Unassembled WGS sequence"/>
</dbReference>
<evidence type="ECO:0000313" key="4">
    <source>
        <dbReference type="EMBL" id="NYS25348.1"/>
    </source>
</evidence>
<dbReference type="InterPro" id="IPR045337">
    <property type="entry name" value="MmgE_PrpD_C"/>
</dbReference>
<dbReference type="Pfam" id="PF03972">
    <property type="entry name" value="MmgE_PrpD_N"/>
    <property type="match status" value="1"/>
</dbReference>
<evidence type="ECO:0000256" key="1">
    <source>
        <dbReference type="ARBA" id="ARBA00006174"/>
    </source>
</evidence>
<dbReference type="AlphaFoldDB" id="A0A7Z0HZV9"/>
<dbReference type="GO" id="GO:0016829">
    <property type="term" value="F:lyase activity"/>
    <property type="evidence" value="ECO:0007669"/>
    <property type="project" value="InterPro"/>
</dbReference>
<comment type="caution">
    <text evidence="4">The sequence shown here is derived from an EMBL/GenBank/DDBJ whole genome shotgun (WGS) entry which is preliminary data.</text>
</comment>
<dbReference type="InterPro" id="IPR042183">
    <property type="entry name" value="MmgE/PrpD_sf_1"/>
</dbReference>
<dbReference type="InterPro" id="IPR005656">
    <property type="entry name" value="MmgE_PrpD"/>
</dbReference>